<dbReference type="Gene3D" id="2.60.120.200">
    <property type="match status" value="2"/>
</dbReference>
<feature type="compositionally biased region" description="Polar residues" evidence="3">
    <location>
        <begin position="199"/>
        <end position="210"/>
    </location>
</feature>
<name>A0A1H7DRF6_9ACTN</name>
<feature type="region of interest" description="Disordered" evidence="3">
    <location>
        <begin position="196"/>
        <end position="218"/>
    </location>
</feature>
<dbReference type="SUPFAM" id="SSF49899">
    <property type="entry name" value="Concanavalin A-like lectins/glucanases"/>
    <property type="match status" value="2"/>
</dbReference>
<keyword evidence="5" id="KW-0430">Lectin</keyword>
<dbReference type="PANTHER" id="PTHR46943">
    <property type="entry name" value="PENTRAXIN-RELATED PROTEIN PTX3"/>
    <property type="match status" value="1"/>
</dbReference>
<keyword evidence="1" id="KW-0732">Signal</keyword>
<feature type="domain" description="LamG-like jellyroll fold" evidence="4">
    <location>
        <begin position="1004"/>
        <end position="1145"/>
    </location>
</feature>
<organism evidence="5 6">
    <name type="scientific">Micromonospora phaseoli</name>
    <dbReference type="NCBI Taxonomy" id="1144548"/>
    <lineage>
        <taxon>Bacteria</taxon>
        <taxon>Bacillati</taxon>
        <taxon>Actinomycetota</taxon>
        <taxon>Actinomycetes</taxon>
        <taxon>Micromonosporales</taxon>
        <taxon>Micromonosporaceae</taxon>
        <taxon>Micromonospora</taxon>
    </lineage>
</organism>
<keyword evidence="2" id="KW-1015">Disulfide bond</keyword>
<dbReference type="InterPro" id="IPR042837">
    <property type="entry name" value="PTX3"/>
</dbReference>
<proteinExistence type="predicted"/>
<dbReference type="GO" id="GO:0006955">
    <property type="term" value="P:immune response"/>
    <property type="evidence" value="ECO:0007669"/>
    <property type="project" value="InterPro"/>
</dbReference>
<dbReference type="PANTHER" id="PTHR46943:SF1">
    <property type="entry name" value="PENTRAXIN-RELATED PROTEIN PTX3"/>
    <property type="match status" value="1"/>
</dbReference>
<dbReference type="EMBL" id="FNYV01000016">
    <property type="protein sequence ID" value="SEK04336.1"/>
    <property type="molecule type" value="Genomic_DNA"/>
</dbReference>
<dbReference type="AlphaFoldDB" id="A0A1H7DRF6"/>
<evidence type="ECO:0000256" key="2">
    <source>
        <dbReference type="ARBA" id="ARBA00023157"/>
    </source>
</evidence>
<dbReference type="Proteomes" id="UP000198707">
    <property type="component" value="Unassembled WGS sequence"/>
</dbReference>
<sequence length="1153" mass="122019">MLAASCGRPVVVDGSRTEFTEVTALPDGRLQFASAVVPQRAHEAGGWRDIDLNLARGGDGLWRPGVSVADVVFSGGGDGAMVTLTRGGRTVTLSWPGTLPAPTVSGDSLTYADVLADVDLVVRATRTGFTHVLVVKTRAAATHPDVRESRFRIGGDVEVVAGPDGGLRAMAGGAVVASAEPAVMWDSRAGAVDGVSARGASTESPPSTATEAGDAARTGKVDVGVSGDHLVLRPDETLLDHPDAVFPLFVDPAWSVFKSKWAYGTNNGSSNSDTSRARVGLNPDTGAVFRSYFAFPTTANGVSLKGKHIESAYVQMELDHSWSCDPTVTSMYLTPAINATPKASWSTMKLKTFLNTATGNANEAGGCSSIQPDMTMNFRGSNTTNQVQAAATGKWNSITVAFTARAADGSGESTEDRWKKFFPNDAKLIVDYDSKPGAPHTLQVAGVVCGSGVLTIGTMTPKFAAVFPDADDSDSLTGTFEWIEVPAGGMGTVTNTYPTRKSPPPARTGLTPGSRAESAAVTIAKGPTYAFRAKGTDKAPYSITGDWSSWCRFAVDTTVPPAPTFNQYLFPAGPGKPMNFTFSTGAMDVTKFRYGWSNPPTTEIAASDGAFGTLKTATVTVTVPSLGRNTFWVRGIDATGNLGNIGSVTFTAPRPSPAVAKWGLEQYPGVDQVAALADQQPSLAGKSDLGTSNVTWTDDVRMNGGKTISFNGSSSRAFTTEPVIDPTKSFSVSAWVKLGNVGDPLPTGHRTAVSQDGGVGSSFALGYHATAKKWSMWMHVHDLGSPALTGMASSTIPVMTGVWTHLAGVYDATSGTTTIYVNGQSPASAAATGIQAWPNRQRIAIGRELWNGDLVNFWSGQIADVQLYDRVLVPQDFTGQLADDPASGGFHEPGILTPVKVGDWNFEFAIPCYLTDLRDTCQVRDTVTAWDRWLALTRGSAVGAGYSTDGSGLWLDNEYFPEDGFTENTAEYGRSAVKAGTTPPDADGLEFTQWQDKPVLRTDQSFTMSAWVMLDRLDGMRTAVSQRGQHSSGGWLKFNSTLGKWQFAISDEDAITTAAASVTSTSTAEEGVWTHLVGVYDAGRKQIRLYVNGELEGVTQNITFTPTVSTGPLLVGRVLWQGQLVDPWIGGIDDVAVFQGALTDTAVYLLYDS</sequence>
<protein>
    <submittedName>
        <fullName evidence="5">Concanavalin A-like lectin/glucanases superfamily protein</fullName>
    </submittedName>
</protein>
<evidence type="ECO:0000313" key="6">
    <source>
        <dbReference type="Proteomes" id="UP000198707"/>
    </source>
</evidence>
<evidence type="ECO:0000256" key="1">
    <source>
        <dbReference type="ARBA" id="ARBA00022729"/>
    </source>
</evidence>
<evidence type="ECO:0000259" key="4">
    <source>
        <dbReference type="SMART" id="SM00560"/>
    </source>
</evidence>
<dbReference type="InterPro" id="IPR006558">
    <property type="entry name" value="LamG-like"/>
</dbReference>
<feature type="domain" description="LamG-like jellyroll fold" evidence="4">
    <location>
        <begin position="728"/>
        <end position="875"/>
    </location>
</feature>
<feature type="region of interest" description="Disordered" evidence="3">
    <location>
        <begin position="493"/>
        <end position="517"/>
    </location>
</feature>
<dbReference type="InterPro" id="IPR013320">
    <property type="entry name" value="ConA-like_dom_sf"/>
</dbReference>
<dbReference type="STRING" id="1144548.SAMN05443287_11692"/>
<dbReference type="SMART" id="SM00560">
    <property type="entry name" value="LamGL"/>
    <property type="match status" value="2"/>
</dbReference>
<accession>A0A1H7DRF6</accession>
<dbReference type="Pfam" id="PF13385">
    <property type="entry name" value="Laminin_G_3"/>
    <property type="match status" value="2"/>
</dbReference>
<gene>
    <name evidence="5" type="ORF">SAMN05443287_11692</name>
</gene>
<reference evidence="6" key="1">
    <citation type="submission" date="2016-10" db="EMBL/GenBank/DDBJ databases">
        <authorList>
            <person name="Varghese N."/>
            <person name="Submissions S."/>
        </authorList>
    </citation>
    <scope>NUCLEOTIDE SEQUENCE [LARGE SCALE GENOMIC DNA]</scope>
    <source>
        <strain evidence="6">CGMCC 4.7038</strain>
    </source>
</reference>
<evidence type="ECO:0000256" key="3">
    <source>
        <dbReference type="SAM" id="MobiDB-lite"/>
    </source>
</evidence>
<dbReference type="GO" id="GO:0030246">
    <property type="term" value="F:carbohydrate binding"/>
    <property type="evidence" value="ECO:0007669"/>
    <property type="project" value="UniProtKB-KW"/>
</dbReference>
<evidence type="ECO:0000313" key="5">
    <source>
        <dbReference type="EMBL" id="SEK04336.1"/>
    </source>
</evidence>
<keyword evidence="6" id="KW-1185">Reference proteome</keyword>